<feature type="active site" evidence="9">
    <location>
        <position position="258"/>
    </location>
</feature>
<dbReference type="PROSITE" id="PS51898">
    <property type="entry name" value="TYR_RECOMBINASE"/>
    <property type="match status" value="1"/>
</dbReference>
<feature type="domain" description="Tyr recombinase" evidence="11">
    <location>
        <begin position="103"/>
        <end position="280"/>
    </location>
</feature>
<dbReference type="InterPro" id="IPR002104">
    <property type="entry name" value="Integrase_catalytic"/>
</dbReference>
<dbReference type="Pfam" id="PF02899">
    <property type="entry name" value="Phage_int_SAM_1"/>
    <property type="match status" value="1"/>
</dbReference>
<feature type="domain" description="Core-binding (CB)" evidence="12">
    <location>
        <begin position="3"/>
        <end position="82"/>
    </location>
</feature>
<evidence type="ECO:0000256" key="9">
    <source>
        <dbReference type="HAMAP-Rule" id="MF_01808"/>
    </source>
</evidence>
<protein>
    <recommendedName>
        <fullName evidence="9">Tyrosine recombinase XerC</fullName>
    </recommendedName>
</protein>
<dbReference type="RefSeq" id="WP_064104727.1">
    <property type="nucleotide sequence ID" value="NZ_LXSF01000012.1"/>
</dbReference>
<feature type="active site" evidence="9">
    <location>
        <position position="166"/>
    </location>
</feature>
<evidence type="ECO:0000256" key="2">
    <source>
        <dbReference type="ARBA" id="ARBA00022490"/>
    </source>
</evidence>
<keyword evidence="7 9" id="KW-0233">DNA recombination</keyword>
<dbReference type="PANTHER" id="PTHR30349">
    <property type="entry name" value="PHAGE INTEGRASE-RELATED"/>
    <property type="match status" value="1"/>
</dbReference>
<feature type="active site" evidence="9">
    <location>
        <position position="235"/>
    </location>
</feature>
<dbReference type="InterPro" id="IPR004107">
    <property type="entry name" value="Integrase_SAM-like_N"/>
</dbReference>
<feature type="active site" evidence="9">
    <location>
        <position position="232"/>
    </location>
</feature>
<dbReference type="CDD" id="cd00798">
    <property type="entry name" value="INT_XerDC_C"/>
    <property type="match status" value="1"/>
</dbReference>
<dbReference type="AlphaFoldDB" id="A0A1A9RBL2"/>
<keyword evidence="2 9" id="KW-0963">Cytoplasm</keyword>
<sequence>MNGGWTAQIEAWLRSLQQQNHSPHTLAAYRRDLAWLADFQPQSKLARPLFTAALRQLGQQNQHPRSIARRLSAWRQFCRWLVQTGYLKADPTHGLKAPKAPERLPKAVPPEPLNQLLDQAPENPLDSRDLAIFELLYGSGLRLAEACALDLADLNLQSGWIAVTGKGRKQRHLPLTAQSIRALEGYLKTRTPAPDETALFTGRTGHRLGARQIQKRLQQFAARHGSRHLSPHMLRHSYASHLLQNARDIRAVQELLGHSQLATTQHYTKLDFDHLARVYDDAHPRAKRRQGKAETVQGQDNEDKIEK</sequence>
<organism evidence="13 14">
    <name type="scientific">Eikenella corrodens</name>
    <dbReference type="NCBI Taxonomy" id="539"/>
    <lineage>
        <taxon>Bacteria</taxon>
        <taxon>Pseudomonadati</taxon>
        <taxon>Pseudomonadota</taxon>
        <taxon>Betaproteobacteria</taxon>
        <taxon>Neisseriales</taxon>
        <taxon>Neisseriaceae</taxon>
        <taxon>Eikenella</taxon>
    </lineage>
</organism>
<feature type="active site" description="O-(3'-phospho-DNA)-tyrosine intermediate" evidence="9">
    <location>
        <position position="267"/>
    </location>
</feature>
<evidence type="ECO:0000256" key="5">
    <source>
        <dbReference type="ARBA" id="ARBA00022908"/>
    </source>
</evidence>
<dbReference type="GO" id="GO:0009037">
    <property type="term" value="F:tyrosine-based site-specific recombinase activity"/>
    <property type="evidence" value="ECO:0007669"/>
    <property type="project" value="UniProtKB-UniRule"/>
</dbReference>
<dbReference type="InterPro" id="IPR023009">
    <property type="entry name" value="Tyrosine_recombinase_XerC/XerD"/>
</dbReference>
<dbReference type="InterPro" id="IPR011010">
    <property type="entry name" value="DNA_brk_join_enz"/>
</dbReference>
<keyword evidence="5 9" id="KW-0229">DNA integration</keyword>
<dbReference type="GO" id="GO:0005737">
    <property type="term" value="C:cytoplasm"/>
    <property type="evidence" value="ECO:0007669"/>
    <property type="project" value="UniProtKB-SubCell"/>
</dbReference>
<keyword evidence="4 9" id="KW-0159">Chromosome partition</keyword>
<feature type="region of interest" description="Disordered" evidence="10">
    <location>
        <begin position="283"/>
        <end position="307"/>
    </location>
</feature>
<evidence type="ECO:0000256" key="1">
    <source>
        <dbReference type="ARBA" id="ARBA00004496"/>
    </source>
</evidence>
<dbReference type="PANTHER" id="PTHR30349:SF81">
    <property type="entry name" value="TYROSINE RECOMBINASE XERC"/>
    <property type="match status" value="1"/>
</dbReference>
<dbReference type="GO" id="GO:0003677">
    <property type="term" value="F:DNA binding"/>
    <property type="evidence" value="ECO:0007669"/>
    <property type="project" value="UniProtKB-UniRule"/>
</dbReference>
<evidence type="ECO:0000313" key="14">
    <source>
        <dbReference type="Proteomes" id="UP000078003"/>
    </source>
</evidence>
<dbReference type="InterPro" id="IPR010998">
    <property type="entry name" value="Integrase_recombinase_N"/>
</dbReference>
<dbReference type="InterPro" id="IPR044068">
    <property type="entry name" value="CB"/>
</dbReference>
<proteinExistence type="inferred from homology"/>
<comment type="caution">
    <text evidence="13">The sequence shown here is derived from an EMBL/GenBank/DDBJ whole genome shotgun (WGS) entry which is preliminary data.</text>
</comment>
<comment type="similarity">
    <text evidence="9">Belongs to the 'phage' integrase family. XerC subfamily.</text>
</comment>
<evidence type="ECO:0000259" key="12">
    <source>
        <dbReference type="PROSITE" id="PS51900"/>
    </source>
</evidence>
<comment type="subunit">
    <text evidence="9">Forms a cyclic heterotetrameric complex composed of two molecules of XerC and two molecules of XerD.</text>
</comment>
<comment type="subcellular location">
    <subcellularLocation>
        <location evidence="1 9">Cytoplasm</location>
    </subcellularLocation>
</comment>
<evidence type="ECO:0000256" key="3">
    <source>
        <dbReference type="ARBA" id="ARBA00022618"/>
    </source>
</evidence>
<evidence type="ECO:0000259" key="11">
    <source>
        <dbReference type="PROSITE" id="PS51898"/>
    </source>
</evidence>
<dbReference type="Pfam" id="PF00589">
    <property type="entry name" value="Phage_integrase"/>
    <property type="match status" value="1"/>
</dbReference>
<evidence type="ECO:0000256" key="8">
    <source>
        <dbReference type="ARBA" id="ARBA00023306"/>
    </source>
</evidence>
<dbReference type="PROSITE" id="PS51900">
    <property type="entry name" value="CB"/>
    <property type="match status" value="1"/>
</dbReference>
<dbReference type="GO" id="GO:0051301">
    <property type="term" value="P:cell division"/>
    <property type="evidence" value="ECO:0007669"/>
    <property type="project" value="UniProtKB-KW"/>
</dbReference>
<evidence type="ECO:0000256" key="4">
    <source>
        <dbReference type="ARBA" id="ARBA00022829"/>
    </source>
</evidence>
<name>A0A1A9RBL2_EIKCO</name>
<dbReference type="Gene3D" id="1.10.150.130">
    <property type="match status" value="1"/>
</dbReference>
<dbReference type="GO" id="GO:0006313">
    <property type="term" value="P:DNA transposition"/>
    <property type="evidence" value="ECO:0007669"/>
    <property type="project" value="UniProtKB-UniRule"/>
</dbReference>
<dbReference type="Gene3D" id="1.10.443.10">
    <property type="entry name" value="Intergrase catalytic core"/>
    <property type="match status" value="1"/>
</dbReference>
<dbReference type="InterPro" id="IPR050090">
    <property type="entry name" value="Tyrosine_recombinase_XerCD"/>
</dbReference>
<dbReference type="GO" id="GO:0007059">
    <property type="term" value="P:chromosome segregation"/>
    <property type="evidence" value="ECO:0007669"/>
    <property type="project" value="UniProtKB-UniRule"/>
</dbReference>
<comment type="function">
    <text evidence="9">Site-specific tyrosine recombinase, which acts by catalyzing the cutting and rejoining of the recombining DNA molecules. The XerC-XerD complex is essential to convert dimers of the bacterial chromosome into monomers to permit their segregation at cell division. It also contributes to the segregational stability of plasmids.</text>
</comment>
<keyword evidence="3 9" id="KW-0132">Cell division</keyword>
<evidence type="ECO:0000313" key="13">
    <source>
        <dbReference type="EMBL" id="OAM15366.1"/>
    </source>
</evidence>
<reference evidence="14" key="1">
    <citation type="submission" date="2016-05" db="EMBL/GenBank/DDBJ databases">
        <title>Draft genome of Corynebacterium afermentans subsp. afermentans LCDC 88199T.</title>
        <authorList>
            <person name="Bernier A.-M."/>
            <person name="Bernard K."/>
        </authorList>
    </citation>
    <scope>NUCLEOTIDE SEQUENCE [LARGE SCALE GENOMIC DNA]</scope>
    <source>
        <strain evidence="14">NML01-0328</strain>
    </source>
</reference>
<dbReference type="Proteomes" id="UP000078003">
    <property type="component" value="Unassembled WGS sequence"/>
</dbReference>
<gene>
    <name evidence="9" type="primary">xerC</name>
    <name evidence="13" type="ORF">A7P85_09305</name>
</gene>
<accession>A0A1A9RBL2</accession>
<keyword evidence="6 9" id="KW-0238">DNA-binding</keyword>
<feature type="active site" evidence="9">
    <location>
        <position position="142"/>
    </location>
</feature>
<keyword evidence="8 9" id="KW-0131">Cell cycle</keyword>
<evidence type="ECO:0000256" key="7">
    <source>
        <dbReference type="ARBA" id="ARBA00023172"/>
    </source>
</evidence>
<dbReference type="SUPFAM" id="SSF56349">
    <property type="entry name" value="DNA breaking-rejoining enzymes"/>
    <property type="match status" value="1"/>
</dbReference>
<dbReference type="EMBL" id="LXSF01000012">
    <property type="protein sequence ID" value="OAM15366.1"/>
    <property type="molecule type" value="Genomic_DNA"/>
</dbReference>
<evidence type="ECO:0000256" key="10">
    <source>
        <dbReference type="SAM" id="MobiDB-lite"/>
    </source>
</evidence>
<dbReference type="InterPro" id="IPR013762">
    <property type="entry name" value="Integrase-like_cat_sf"/>
</dbReference>
<dbReference type="HAMAP" id="MF_01808">
    <property type="entry name" value="Recomb_XerC_XerD"/>
    <property type="match status" value="1"/>
</dbReference>
<evidence type="ECO:0000256" key="6">
    <source>
        <dbReference type="ARBA" id="ARBA00023125"/>
    </source>
</evidence>